<feature type="chain" id="PRO_5017312458" description="Lipoprotein" evidence="7">
    <location>
        <begin position="24"/>
        <end position="277"/>
    </location>
</feature>
<evidence type="ECO:0000256" key="7">
    <source>
        <dbReference type="SAM" id="SignalP"/>
    </source>
</evidence>
<reference evidence="8 9" key="1">
    <citation type="submission" date="2017-08" db="EMBL/GenBank/DDBJ databases">
        <title>Reclassification of Bisgaard taxon 37 and 44.</title>
        <authorList>
            <person name="Christensen H."/>
        </authorList>
    </citation>
    <scope>NUCLEOTIDE SEQUENCE [LARGE SCALE GENOMIC DNA]</scope>
    <source>
        <strain evidence="8 9">B96_4</strain>
    </source>
</reference>
<protein>
    <recommendedName>
        <fullName evidence="6">Lipoprotein</fullName>
    </recommendedName>
</protein>
<comment type="subcellular location">
    <subcellularLocation>
        <location evidence="1">Membrane</location>
        <topology evidence="1">Lipid-anchor</topology>
    </subcellularLocation>
</comment>
<dbReference type="RefSeq" id="WP_119497901.1">
    <property type="nucleotide sequence ID" value="NZ_NRJH01000076.1"/>
</dbReference>
<keyword evidence="9" id="KW-1185">Reference proteome</keyword>
<gene>
    <name evidence="8" type="ORF">CJP74_07630</name>
</gene>
<accession>A0A3A1Y574</accession>
<evidence type="ECO:0000313" key="8">
    <source>
        <dbReference type="EMBL" id="RIY31317.1"/>
    </source>
</evidence>
<comment type="similarity">
    <text evidence="6">Belongs to the nlpA lipoprotein family.</text>
</comment>
<evidence type="ECO:0000256" key="3">
    <source>
        <dbReference type="ARBA" id="ARBA00023136"/>
    </source>
</evidence>
<dbReference type="GO" id="GO:0016020">
    <property type="term" value="C:membrane"/>
    <property type="evidence" value="ECO:0007669"/>
    <property type="project" value="UniProtKB-SubCell"/>
</dbReference>
<keyword evidence="3" id="KW-0472">Membrane</keyword>
<name>A0A3A1Y574_9GAMM</name>
<keyword evidence="5 6" id="KW-0449">Lipoprotein</keyword>
<comment type="caution">
    <text evidence="8">The sequence shown here is derived from an EMBL/GenBank/DDBJ whole genome shotgun (WGS) entry which is preliminary data.</text>
</comment>
<keyword evidence="4" id="KW-0564">Palmitate</keyword>
<evidence type="ECO:0000256" key="2">
    <source>
        <dbReference type="ARBA" id="ARBA00022729"/>
    </source>
</evidence>
<dbReference type="AlphaFoldDB" id="A0A3A1Y574"/>
<evidence type="ECO:0000256" key="4">
    <source>
        <dbReference type="ARBA" id="ARBA00023139"/>
    </source>
</evidence>
<dbReference type="SUPFAM" id="SSF53850">
    <property type="entry name" value="Periplasmic binding protein-like II"/>
    <property type="match status" value="1"/>
</dbReference>
<dbReference type="InterPro" id="IPR004872">
    <property type="entry name" value="Lipoprotein_NlpA"/>
</dbReference>
<dbReference type="PIRSF" id="PIRSF002854">
    <property type="entry name" value="MetQ"/>
    <property type="match status" value="1"/>
</dbReference>
<dbReference type="PANTHER" id="PTHR30429">
    <property type="entry name" value="D-METHIONINE-BINDING LIPOPROTEIN METQ"/>
    <property type="match status" value="1"/>
</dbReference>
<feature type="signal peptide" evidence="7">
    <location>
        <begin position="1"/>
        <end position="23"/>
    </location>
</feature>
<dbReference type="OrthoDB" id="9812878at2"/>
<evidence type="ECO:0000256" key="1">
    <source>
        <dbReference type="ARBA" id="ARBA00004635"/>
    </source>
</evidence>
<dbReference type="Pfam" id="PF03180">
    <property type="entry name" value="Lipoprotein_9"/>
    <property type="match status" value="1"/>
</dbReference>
<organism evidence="8 9">
    <name type="scientific">Psittacicella melopsittaci</name>
    <dbReference type="NCBI Taxonomy" id="2028576"/>
    <lineage>
        <taxon>Bacteria</taxon>
        <taxon>Pseudomonadati</taxon>
        <taxon>Pseudomonadota</taxon>
        <taxon>Gammaproteobacteria</taxon>
        <taxon>Pasteurellales</taxon>
        <taxon>Psittacicellaceae</taxon>
        <taxon>Psittacicella</taxon>
    </lineage>
</organism>
<proteinExistence type="inferred from homology"/>
<evidence type="ECO:0000313" key="9">
    <source>
        <dbReference type="Proteomes" id="UP000266258"/>
    </source>
</evidence>
<dbReference type="PANTHER" id="PTHR30429:SF0">
    <property type="entry name" value="METHIONINE-BINDING LIPOPROTEIN METQ"/>
    <property type="match status" value="1"/>
</dbReference>
<keyword evidence="2 7" id="KW-0732">Signal</keyword>
<evidence type="ECO:0000256" key="5">
    <source>
        <dbReference type="ARBA" id="ARBA00023288"/>
    </source>
</evidence>
<dbReference type="EMBL" id="NRJH01000076">
    <property type="protein sequence ID" value="RIY31317.1"/>
    <property type="molecule type" value="Genomic_DNA"/>
</dbReference>
<dbReference type="Gene3D" id="3.40.190.10">
    <property type="entry name" value="Periplasmic binding protein-like II"/>
    <property type="match status" value="2"/>
</dbReference>
<sequence length="277" mass="30783">MKKFTKLATAFSLLAATVTSAFANQTLSVAASVTPHAEVIKFVADDLKKQGIDLKVIEFSDYVQPNVVVYQKNVDINFYQHLPYLEVFNKERGYNLVPAFPIFITPVAVYSNKVKNVHDVREGGIVAIPNDPTNGARALLLLQDLGLIKLKDIENIHAASVRDILENPKKLRFREIEAPNLPRVLDSVDLDVINTNFAVPAGLHPRKDAIAIEKNDSPYANWVVTRPDNANLESVQKLKEAIYTKKVYDFILTKYNGAVIPVFCPVDEPIPGCKAAE</sequence>
<evidence type="ECO:0000256" key="6">
    <source>
        <dbReference type="PIRNR" id="PIRNR002854"/>
    </source>
</evidence>
<dbReference type="Proteomes" id="UP000266258">
    <property type="component" value="Unassembled WGS sequence"/>
</dbReference>